<gene>
    <name evidence="2" type="ORF">KGMB02408_10190</name>
</gene>
<evidence type="ECO:0000256" key="1">
    <source>
        <dbReference type="SAM" id="Phobius"/>
    </source>
</evidence>
<feature type="transmembrane region" description="Helical" evidence="1">
    <location>
        <begin position="53"/>
        <end position="70"/>
    </location>
</feature>
<keyword evidence="1" id="KW-1133">Transmembrane helix</keyword>
<evidence type="ECO:0000313" key="2">
    <source>
        <dbReference type="EMBL" id="GCB34074.1"/>
    </source>
</evidence>
<feature type="transmembrane region" description="Helical" evidence="1">
    <location>
        <begin position="25"/>
        <end position="47"/>
    </location>
</feature>
<dbReference type="Proteomes" id="UP000288079">
    <property type="component" value="Unassembled WGS sequence"/>
</dbReference>
<name>A0A401LRF5_9BACE</name>
<dbReference type="AlphaFoldDB" id="A0A401LRF5"/>
<organism evidence="2 3">
    <name type="scientific">Bacteroides faecalis</name>
    <dbReference type="NCBI Taxonomy" id="2447885"/>
    <lineage>
        <taxon>Bacteria</taxon>
        <taxon>Pseudomonadati</taxon>
        <taxon>Bacteroidota</taxon>
        <taxon>Bacteroidia</taxon>
        <taxon>Bacteroidales</taxon>
        <taxon>Bacteroidaceae</taxon>
        <taxon>Bacteroides</taxon>
    </lineage>
</organism>
<protein>
    <submittedName>
        <fullName evidence="2">Uncharacterized protein</fullName>
    </submittedName>
</protein>
<dbReference type="EMBL" id="BHWB01000002">
    <property type="protein sequence ID" value="GCB34074.1"/>
    <property type="molecule type" value="Genomic_DNA"/>
</dbReference>
<proteinExistence type="predicted"/>
<comment type="caution">
    <text evidence="2">The sequence shown here is derived from an EMBL/GenBank/DDBJ whole genome shotgun (WGS) entry which is preliminary data.</text>
</comment>
<accession>A0A401LRF5</accession>
<keyword evidence="1" id="KW-0472">Membrane</keyword>
<evidence type="ECO:0000313" key="3">
    <source>
        <dbReference type="Proteomes" id="UP000288079"/>
    </source>
</evidence>
<reference evidence="2 3" key="1">
    <citation type="submission" date="2018-10" db="EMBL/GenBank/DDBJ databases">
        <title>Draft Genome Sequence of Bacteroides sp. KCTC 15687.</title>
        <authorList>
            <person name="Yu S.Y."/>
            <person name="Kim J.S."/>
            <person name="Oh B.S."/>
            <person name="Park S.H."/>
            <person name="Kang S.W."/>
            <person name="Park J.E."/>
            <person name="Choi S.H."/>
            <person name="Han K.I."/>
            <person name="Lee K.C."/>
            <person name="Eom M.K."/>
            <person name="Suh M.K."/>
            <person name="Lee D.H."/>
            <person name="Yoon H."/>
            <person name="Kim B."/>
            <person name="Yang S.J."/>
            <person name="Lee J.S."/>
            <person name="Lee J.H."/>
        </authorList>
    </citation>
    <scope>NUCLEOTIDE SEQUENCE [LARGE SCALE GENOMIC DNA]</scope>
    <source>
        <strain evidence="2 3">KCTC 15687</strain>
    </source>
</reference>
<keyword evidence="3" id="KW-1185">Reference proteome</keyword>
<keyword evidence="1" id="KW-0812">Transmembrane</keyword>
<sequence length="88" mass="10688">MVIGAIMKPYTPKSFSHRGKNLKEYFYFNSYNIIENIFSWYICIYILLRLDRVSIVFSYIMILIFGIYYGHRIANIADIYYKNKYKQD</sequence>